<dbReference type="OrthoDB" id="398973at2"/>
<dbReference type="Pfam" id="PF10896">
    <property type="entry name" value="DUF2714"/>
    <property type="match status" value="1"/>
</dbReference>
<proteinExistence type="predicted"/>
<gene>
    <name evidence="1" type="ORF">E1I18_02430</name>
</gene>
<name>A0A507SIF6_9BACT</name>
<evidence type="ECO:0000313" key="1">
    <source>
        <dbReference type="EMBL" id="TQC51517.1"/>
    </source>
</evidence>
<comment type="caution">
    <text evidence="1">The sequence shown here is derived from an EMBL/GenBank/DDBJ whole genome shotgun (WGS) entry which is preliminary data.</text>
</comment>
<dbReference type="Proteomes" id="UP000320801">
    <property type="component" value="Unassembled WGS sequence"/>
</dbReference>
<keyword evidence="2" id="KW-1185">Reference proteome</keyword>
<evidence type="ECO:0000313" key="2">
    <source>
        <dbReference type="Proteomes" id="UP000320801"/>
    </source>
</evidence>
<protein>
    <submittedName>
        <fullName evidence="1">DUF2714 domain-containing protein</fullName>
    </submittedName>
</protein>
<dbReference type="EMBL" id="SMDN01000007">
    <property type="protein sequence ID" value="TQC51517.1"/>
    <property type="molecule type" value="Genomic_DNA"/>
</dbReference>
<reference evidence="1 2" key="1">
    <citation type="submission" date="2019-03" db="EMBL/GenBank/DDBJ databases">
        <title>Characterization of a novel Mycoplasma cynos real-time PCR assay.</title>
        <authorList>
            <person name="Tallmadge R.L."/>
            <person name="Mitchell P.K."/>
            <person name="Goodman L."/>
        </authorList>
    </citation>
    <scope>NUCLEOTIDE SEQUENCE [LARGE SCALE GENOMIC DNA]</scope>
    <source>
        <strain evidence="1 2">1642</strain>
    </source>
</reference>
<organism evidence="1 2">
    <name type="scientific">Mycoplasmopsis mucosicanis</name>
    <dbReference type="NCBI Taxonomy" id="458208"/>
    <lineage>
        <taxon>Bacteria</taxon>
        <taxon>Bacillati</taxon>
        <taxon>Mycoplasmatota</taxon>
        <taxon>Mycoplasmoidales</taxon>
        <taxon>Metamycoplasmataceae</taxon>
        <taxon>Mycoplasmopsis</taxon>
    </lineage>
</organism>
<dbReference type="RefSeq" id="WP_141484010.1">
    <property type="nucleotide sequence ID" value="NZ_SMDN01000007.1"/>
</dbReference>
<dbReference type="InterPro" id="IPR021222">
    <property type="entry name" value="DUF2714"/>
</dbReference>
<dbReference type="AlphaFoldDB" id="A0A507SIF6"/>
<accession>A0A507SIF6</accession>
<sequence>MNKSQKKAALFSLFNQFEYYKSLSEQSNFIAYEKLISSVLFHSQLGYESQAYNNFTRNFKSYIDHKFNIIFDDFVLAYEICPLYDLDKIVPCVISKEQSQVNSIKMTISLFKDENRFLTNLNKILWDLLKSNHCVEIYKGLILYLVPQSRLPKVAFSSDYVSLINKEN</sequence>